<keyword evidence="1" id="KW-1133">Transmembrane helix</keyword>
<feature type="transmembrane region" description="Helical" evidence="1">
    <location>
        <begin position="160"/>
        <end position="181"/>
    </location>
</feature>
<protein>
    <submittedName>
        <fullName evidence="3">Uncharacterized protein</fullName>
    </submittedName>
</protein>
<dbReference type="EMBL" id="CAMGYJ010000006">
    <property type="protein sequence ID" value="CAI0430657.1"/>
    <property type="molecule type" value="Genomic_DNA"/>
</dbReference>
<keyword evidence="1" id="KW-0472">Membrane</keyword>
<keyword evidence="1" id="KW-0812">Transmembrane</keyword>
<dbReference type="AlphaFoldDB" id="A0AAV0L8K1"/>
<dbReference type="GO" id="GO:0000226">
    <property type="term" value="P:microtubule cytoskeleton organization"/>
    <property type="evidence" value="ECO:0007669"/>
    <property type="project" value="TreeGrafter"/>
</dbReference>
<dbReference type="PANTHER" id="PTHR21567">
    <property type="entry name" value="CLASP"/>
    <property type="match status" value="1"/>
</dbReference>
<dbReference type="InterPro" id="IPR011989">
    <property type="entry name" value="ARM-like"/>
</dbReference>
<comment type="caution">
    <text evidence="3">The sequence shown here is derived from an EMBL/GenBank/DDBJ whole genome shotgun (WGS) entry which is preliminary data.</text>
</comment>
<proteinExistence type="predicted"/>
<dbReference type="SUPFAM" id="SSF48371">
    <property type="entry name" value="ARM repeat"/>
    <property type="match status" value="1"/>
</dbReference>
<dbReference type="InterPro" id="IPR016024">
    <property type="entry name" value="ARM-type_fold"/>
</dbReference>
<keyword evidence="4" id="KW-1185">Reference proteome</keyword>
<dbReference type="Proteomes" id="UP001154282">
    <property type="component" value="Unassembled WGS sequence"/>
</dbReference>
<evidence type="ECO:0000313" key="2">
    <source>
        <dbReference type="EMBL" id="CAI0405022.1"/>
    </source>
</evidence>
<evidence type="ECO:0000313" key="4">
    <source>
        <dbReference type="Proteomes" id="UP001154282"/>
    </source>
</evidence>
<organism evidence="3 4">
    <name type="scientific">Linum tenue</name>
    <dbReference type="NCBI Taxonomy" id="586396"/>
    <lineage>
        <taxon>Eukaryota</taxon>
        <taxon>Viridiplantae</taxon>
        <taxon>Streptophyta</taxon>
        <taxon>Embryophyta</taxon>
        <taxon>Tracheophyta</taxon>
        <taxon>Spermatophyta</taxon>
        <taxon>Magnoliopsida</taxon>
        <taxon>eudicotyledons</taxon>
        <taxon>Gunneridae</taxon>
        <taxon>Pentapetalae</taxon>
        <taxon>rosids</taxon>
        <taxon>fabids</taxon>
        <taxon>Malpighiales</taxon>
        <taxon>Linaceae</taxon>
        <taxon>Linum</taxon>
    </lineage>
</organism>
<dbReference type="EMBL" id="CAMGYJ010000004">
    <property type="protein sequence ID" value="CAI0405022.1"/>
    <property type="molecule type" value="Genomic_DNA"/>
</dbReference>
<gene>
    <name evidence="2" type="ORF">LITE_LOCUS12734</name>
    <name evidence="3" type="ORF">LITE_LOCUS22713</name>
</gene>
<dbReference type="EMBL" id="CAMGYJ010000004">
    <property type="protein sequence ID" value="CAI0405024.1"/>
    <property type="molecule type" value="Genomic_DNA"/>
</dbReference>
<sequence>MHNSYSLPELDLHNLKSTALRINSVADGGPSIPQILHVVSSVTQIIHFPEFSVIVLVPLLVTEDEKTLVTCISCLTKLVGRLSQEELMNQLPSFLPALFEAFNNQSADVRKVEISVCLCSFHCLFEAVNNQRASPFTLFPCYLFTFLRPPMYCFWCCDNLFFFFFFSPFLFWVCHLLHIWLA</sequence>
<dbReference type="Gene3D" id="1.25.10.10">
    <property type="entry name" value="Leucine-rich Repeat Variant"/>
    <property type="match status" value="1"/>
</dbReference>
<accession>A0AAV0L8K1</accession>
<dbReference type="GO" id="GO:0000278">
    <property type="term" value="P:mitotic cell cycle"/>
    <property type="evidence" value="ECO:0007669"/>
    <property type="project" value="UniProtKB-ARBA"/>
</dbReference>
<dbReference type="GO" id="GO:0005819">
    <property type="term" value="C:spindle"/>
    <property type="evidence" value="ECO:0007669"/>
    <property type="project" value="UniProtKB-ARBA"/>
</dbReference>
<reference evidence="3" key="1">
    <citation type="submission" date="2022-08" db="EMBL/GenBank/DDBJ databases">
        <authorList>
            <person name="Gutierrez-Valencia J."/>
        </authorList>
    </citation>
    <scope>NUCLEOTIDE SEQUENCE</scope>
</reference>
<dbReference type="GO" id="GO:0005881">
    <property type="term" value="C:cytoplasmic microtubule"/>
    <property type="evidence" value="ECO:0007669"/>
    <property type="project" value="TreeGrafter"/>
</dbReference>
<dbReference type="GO" id="GO:0008017">
    <property type="term" value="F:microtubule binding"/>
    <property type="evidence" value="ECO:0007669"/>
    <property type="project" value="TreeGrafter"/>
</dbReference>
<evidence type="ECO:0000313" key="3">
    <source>
        <dbReference type="EMBL" id="CAI0430657.1"/>
    </source>
</evidence>
<evidence type="ECO:0000256" key="1">
    <source>
        <dbReference type="SAM" id="Phobius"/>
    </source>
</evidence>
<dbReference type="PANTHER" id="PTHR21567:SF9">
    <property type="entry name" value="CLIP-ASSOCIATING PROTEIN"/>
    <property type="match status" value="1"/>
</dbReference>
<name>A0AAV0L8K1_9ROSI</name>